<dbReference type="PRINTS" id="PR00344">
    <property type="entry name" value="BCTRLSENSOR"/>
</dbReference>
<dbReference type="SUPFAM" id="SSF55785">
    <property type="entry name" value="PYP-like sensor domain (PAS domain)"/>
    <property type="match status" value="2"/>
</dbReference>
<dbReference type="SMART" id="SM00091">
    <property type="entry name" value="PAS"/>
    <property type="match status" value="2"/>
</dbReference>
<dbReference type="SUPFAM" id="SSF55874">
    <property type="entry name" value="ATPase domain of HSP90 chaperone/DNA topoisomerase II/histidine kinase"/>
    <property type="match status" value="1"/>
</dbReference>
<accession>A0A4Q9QX36</accession>
<dbReference type="InterPro" id="IPR000700">
    <property type="entry name" value="PAS-assoc_C"/>
</dbReference>
<gene>
    <name evidence="7" type="ORF">DNJ96_17805</name>
</gene>
<dbReference type="Gene3D" id="1.10.287.130">
    <property type="match status" value="1"/>
</dbReference>
<keyword evidence="3" id="KW-0597">Phosphoprotein</keyword>
<dbReference type="Pfam" id="PF08447">
    <property type="entry name" value="PAS_3"/>
    <property type="match status" value="1"/>
</dbReference>
<dbReference type="InterPro" id="IPR004358">
    <property type="entry name" value="Sig_transdc_His_kin-like_C"/>
</dbReference>
<dbReference type="Proteomes" id="UP000292639">
    <property type="component" value="Unassembled WGS sequence"/>
</dbReference>
<dbReference type="InterPro" id="IPR003594">
    <property type="entry name" value="HATPase_dom"/>
</dbReference>
<sequence length="818" mass="90745">MREWFKSRLFSAERKESDMHGILASRARVAGKQDVLGLVAIADGYRPQLLDAFDQTQRLSDLEGMLQLLSRVADVAIRLRGSGMDVHPQLLEEFLGALTARLDLSWSALLLERDGHWVSAQAFGIAPALLLEGGFGRQLDEYAERGLGGMQKLPVAHLSEPVWGVPYQEQGRCLAWLLCAGTPSRPLPGLPQSLWSQLCASLAAPVLHRRREDDAQRTAARHEVLQRVFGSGWLEYQTHAGRWVLAPALREALGLCGADCDWLECIHPADRDAFLAHLGDTDGGKGFSTALRLCAGGECRWFRIDAEVQGHGEARRILGFALDIQHVKEQEALASSAHARFESLIDSAPAIIYVQRYRQGGLSLEFSSASLASVLGWTHEQVHGQSLLAFVHPEDREVFKCGIQCLLREGKISHHYRLRDSQGAYHWMLDEVTLLRDDLGVPVETVGILLDVSENRQTVELLRNSEERYRALVEDSPAMICRYSPDLRLLYANRPLLDYLQRVDAPPGSLDLRDFMTPEQAEALQASMAILSPQEPMAMQEVCMQLPGYDNAWWLWAVRGSFDEQGRLLEVQAVGRDDTELHKSRQLLYQSAKMATLGEMATGIAHEISQPLNVMRIALSNLIRRHEDTRLTEDYLGDKLARLDEQVQRATRIVDHMRVFGRRSEADSQSFQPDRAIDGALSLVCPGLAGHGIQWTCQLDELPQVSGHPDRLEQVLINLLVNARDALVSAHVAAPLISIRAGVRGDQLLIEVEDNAGGVPEALLERIFEPFFTTKPVGQGTGLGLSLSYGIMQQMGGGLSVDNRRNGACFSVLLPVRG</sequence>
<dbReference type="NCBIfam" id="TIGR00229">
    <property type="entry name" value="sensory_box"/>
    <property type="match status" value="1"/>
</dbReference>
<evidence type="ECO:0000259" key="4">
    <source>
        <dbReference type="PROSITE" id="PS50109"/>
    </source>
</evidence>
<proteinExistence type="predicted"/>
<dbReference type="CDD" id="cd00082">
    <property type="entry name" value="HisKA"/>
    <property type="match status" value="1"/>
</dbReference>
<dbReference type="Pfam" id="PF00512">
    <property type="entry name" value="HisKA"/>
    <property type="match status" value="1"/>
</dbReference>
<dbReference type="SMART" id="SM00387">
    <property type="entry name" value="HATPase_c"/>
    <property type="match status" value="1"/>
</dbReference>
<evidence type="ECO:0000256" key="1">
    <source>
        <dbReference type="ARBA" id="ARBA00000085"/>
    </source>
</evidence>
<keyword evidence="8" id="KW-1185">Reference proteome</keyword>
<feature type="domain" description="Histidine kinase" evidence="4">
    <location>
        <begin position="603"/>
        <end position="818"/>
    </location>
</feature>
<dbReference type="Pfam" id="PF02518">
    <property type="entry name" value="HATPase_c"/>
    <property type="match status" value="1"/>
</dbReference>
<dbReference type="InterPro" id="IPR036097">
    <property type="entry name" value="HisK_dim/P_sf"/>
</dbReference>
<dbReference type="Gene3D" id="3.30.450.20">
    <property type="entry name" value="PAS domain"/>
    <property type="match status" value="3"/>
</dbReference>
<dbReference type="AlphaFoldDB" id="A0A4Q9QX36"/>
<dbReference type="OrthoDB" id="1931120at2"/>
<dbReference type="SMART" id="SM00388">
    <property type="entry name" value="HisKA"/>
    <property type="match status" value="1"/>
</dbReference>
<dbReference type="Pfam" id="PF13188">
    <property type="entry name" value="PAS_8"/>
    <property type="match status" value="1"/>
</dbReference>
<keyword evidence="7" id="KW-0418">Kinase</keyword>
<dbReference type="InterPro" id="IPR003661">
    <property type="entry name" value="HisK_dim/P_dom"/>
</dbReference>
<evidence type="ECO:0000256" key="3">
    <source>
        <dbReference type="ARBA" id="ARBA00022553"/>
    </source>
</evidence>
<dbReference type="PROSITE" id="PS50112">
    <property type="entry name" value="PAS"/>
    <property type="match status" value="1"/>
</dbReference>
<protein>
    <recommendedName>
        <fullName evidence="2">histidine kinase</fullName>
        <ecNumber evidence="2">2.7.13.3</ecNumber>
    </recommendedName>
</protein>
<dbReference type="PROSITE" id="PS50109">
    <property type="entry name" value="HIS_KIN"/>
    <property type="match status" value="1"/>
</dbReference>
<dbReference type="SUPFAM" id="SSF47384">
    <property type="entry name" value="Homodimeric domain of signal transducing histidine kinase"/>
    <property type="match status" value="1"/>
</dbReference>
<dbReference type="PANTHER" id="PTHR43065">
    <property type="entry name" value="SENSOR HISTIDINE KINASE"/>
    <property type="match status" value="1"/>
</dbReference>
<feature type="domain" description="PAC" evidence="6">
    <location>
        <begin position="412"/>
        <end position="464"/>
    </location>
</feature>
<comment type="catalytic activity">
    <reaction evidence="1">
        <text>ATP + protein L-histidine = ADP + protein N-phospho-L-histidine.</text>
        <dbReference type="EC" id="2.7.13.3"/>
    </reaction>
</comment>
<dbReference type="InterPro" id="IPR036890">
    <property type="entry name" value="HATPase_C_sf"/>
</dbReference>
<feature type="domain" description="PAS" evidence="5">
    <location>
        <begin position="337"/>
        <end position="410"/>
    </location>
</feature>
<dbReference type="EMBL" id="QJUP01000035">
    <property type="protein sequence ID" value="TBU89058.1"/>
    <property type="molecule type" value="Genomic_DNA"/>
</dbReference>
<dbReference type="InterPro" id="IPR000014">
    <property type="entry name" value="PAS"/>
</dbReference>
<reference evidence="7 8" key="1">
    <citation type="submission" date="2018-06" db="EMBL/GenBank/DDBJ databases">
        <title>Three novel Pseudomonas species isolated from symptomatic oak.</title>
        <authorList>
            <person name="Bueno-Gonzalez V."/>
            <person name="Brady C."/>
        </authorList>
    </citation>
    <scope>NUCLEOTIDE SEQUENCE [LARGE SCALE GENOMIC DNA]</scope>
    <source>
        <strain evidence="7 8">P17C</strain>
    </source>
</reference>
<dbReference type="InterPro" id="IPR035965">
    <property type="entry name" value="PAS-like_dom_sf"/>
</dbReference>
<evidence type="ECO:0000313" key="8">
    <source>
        <dbReference type="Proteomes" id="UP000292639"/>
    </source>
</evidence>
<keyword evidence="7" id="KW-0808">Transferase</keyword>
<evidence type="ECO:0000259" key="5">
    <source>
        <dbReference type="PROSITE" id="PS50112"/>
    </source>
</evidence>
<dbReference type="GO" id="GO:0000155">
    <property type="term" value="F:phosphorelay sensor kinase activity"/>
    <property type="evidence" value="ECO:0007669"/>
    <property type="project" value="InterPro"/>
</dbReference>
<evidence type="ECO:0000256" key="2">
    <source>
        <dbReference type="ARBA" id="ARBA00012438"/>
    </source>
</evidence>
<dbReference type="PANTHER" id="PTHR43065:SF42">
    <property type="entry name" value="TWO-COMPONENT SENSOR PPRA"/>
    <property type="match status" value="1"/>
</dbReference>
<dbReference type="CDD" id="cd00130">
    <property type="entry name" value="PAS"/>
    <property type="match status" value="1"/>
</dbReference>
<comment type="caution">
    <text evidence="7">The sequence shown here is derived from an EMBL/GenBank/DDBJ whole genome shotgun (WGS) entry which is preliminary data.</text>
</comment>
<dbReference type="EC" id="2.7.13.3" evidence="2"/>
<dbReference type="PROSITE" id="PS50113">
    <property type="entry name" value="PAC"/>
    <property type="match status" value="1"/>
</dbReference>
<evidence type="ECO:0000259" key="6">
    <source>
        <dbReference type="PROSITE" id="PS50113"/>
    </source>
</evidence>
<evidence type="ECO:0000313" key="7">
    <source>
        <dbReference type="EMBL" id="TBU89058.1"/>
    </source>
</evidence>
<organism evidence="7 8">
    <name type="scientific">Stutzerimonas kirkiae</name>
    <dbReference type="NCBI Taxonomy" id="2211392"/>
    <lineage>
        <taxon>Bacteria</taxon>
        <taxon>Pseudomonadati</taxon>
        <taxon>Pseudomonadota</taxon>
        <taxon>Gammaproteobacteria</taxon>
        <taxon>Pseudomonadales</taxon>
        <taxon>Pseudomonadaceae</taxon>
        <taxon>Stutzerimonas</taxon>
    </lineage>
</organism>
<dbReference type="InterPro" id="IPR013655">
    <property type="entry name" value="PAS_fold_3"/>
</dbReference>
<dbReference type="InterPro" id="IPR005467">
    <property type="entry name" value="His_kinase_dom"/>
</dbReference>
<name>A0A4Q9QX36_9GAMM</name>
<dbReference type="Gene3D" id="3.30.565.10">
    <property type="entry name" value="Histidine kinase-like ATPase, C-terminal domain"/>
    <property type="match status" value="1"/>
</dbReference>